<evidence type="ECO:0000256" key="7">
    <source>
        <dbReference type="ARBA" id="ARBA00032132"/>
    </source>
</evidence>
<evidence type="ECO:0000256" key="3">
    <source>
        <dbReference type="ARBA" id="ARBA00012058"/>
    </source>
</evidence>
<dbReference type="GO" id="GO:0000287">
    <property type="term" value="F:magnesium ion binding"/>
    <property type="evidence" value="ECO:0007669"/>
    <property type="project" value="InterPro"/>
</dbReference>
<gene>
    <name evidence="9" type="ORF">LTLLF_189890</name>
</gene>
<organism evidence="9 10">
    <name type="scientific">Microtus ochrogaster</name>
    <name type="common">Prairie vole</name>
    <dbReference type="NCBI Taxonomy" id="79684"/>
    <lineage>
        <taxon>Eukaryota</taxon>
        <taxon>Metazoa</taxon>
        <taxon>Chordata</taxon>
        <taxon>Craniata</taxon>
        <taxon>Vertebrata</taxon>
        <taxon>Euteleostomi</taxon>
        <taxon>Mammalia</taxon>
        <taxon>Eutheria</taxon>
        <taxon>Euarchontoglires</taxon>
        <taxon>Glires</taxon>
        <taxon>Rodentia</taxon>
        <taxon>Myomorpha</taxon>
        <taxon>Muroidea</taxon>
        <taxon>Cricetidae</taxon>
        <taxon>Arvicolinae</taxon>
        <taxon>Microtus</taxon>
    </lineage>
</organism>
<evidence type="ECO:0000256" key="1">
    <source>
        <dbReference type="ARBA" id="ARBA00005031"/>
    </source>
</evidence>
<name>A0A8J6G1S1_MICOH</name>
<comment type="caution">
    <text evidence="9">The sequence shown here is derived from an EMBL/GenBank/DDBJ whole genome shotgun (WGS) entry which is preliminary data.</text>
</comment>
<dbReference type="InterPro" id="IPR036849">
    <property type="entry name" value="Enolase-like_C_sf"/>
</dbReference>
<dbReference type="Gene3D" id="3.20.20.120">
    <property type="entry name" value="Enolase-like C-terminal domain"/>
    <property type="match status" value="1"/>
</dbReference>
<dbReference type="GO" id="GO:0006096">
    <property type="term" value="P:glycolytic process"/>
    <property type="evidence" value="ECO:0007669"/>
    <property type="project" value="UniProtKB-UniPathway"/>
</dbReference>
<evidence type="ECO:0000256" key="4">
    <source>
        <dbReference type="ARBA" id="ARBA00023152"/>
    </source>
</evidence>
<comment type="similarity">
    <text evidence="2">Belongs to the enolase family.</text>
</comment>
<evidence type="ECO:0000313" key="9">
    <source>
        <dbReference type="EMBL" id="KAH0502902.1"/>
    </source>
</evidence>
<comment type="pathway">
    <text evidence="1">Carbohydrate degradation; glycolysis; pyruvate from D-glyceraldehyde 3-phosphate: step 4/5.</text>
</comment>
<evidence type="ECO:0000313" key="10">
    <source>
        <dbReference type="Proteomes" id="UP000710432"/>
    </source>
</evidence>
<dbReference type="AlphaFoldDB" id="A0A8J6G1S1"/>
<keyword evidence="4" id="KW-0324">Glycolysis</keyword>
<dbReference type="Proteomes" id="UP000710432">
    <property type="component" value="Unassembled WGS sequence"/>
</dbReference>
<dbReference type="InterPro" id="IPR020810">
    <property type="entry name" value="Enolase_C"/>
</dbReference>
<dbReference type="EC" id="4.2.1.11" evidence="3"/>
<feature type="domain" description="Enolase C-terminal TIM barrel" evidence="8">
    <location>
        <begin position="1"/>
        <end position="96"/>
    </location>
</feature>
<protein>
    <recommendedName>
        <fullName evidence="3">phosphopyruvate hydratase</fullName>
        <ecNumber evidence="3">4.2.1.11</ecNumber>
    </recommendedName>
    <alternativeName>
        <fullName evidence="6">2-phospho-D-glycerate hydro-lyase</fullName>
    </alternativeName>
    <alternativeName>
        <fullName evidence="7">2-phosphoglycerate dehydratase</fullName>
    </alternativeName>
</protein>
<keyword evidence="5" id="KW-0456">Lyase</keyword>
<evidence type="ECO:0000256" key="5">
    <source>
        <dbReference type="ARBA" id="ARBA00023239"/>
    </source>
</evidence>
<dbReference type="PANTHER" id="PTHR11902:SF1">
    <property type="entry name" value="ENOLASE"/>
    <property type="match status" value="1"/>
</dbReference>
<dbReference type="SUPFAM" id="SSF51604">
    <property type="entry name" value="Enolase C-terminal domain-like"/>
    <property type="match status" value="1"/>
</dbReference>
<sequence length="98" mass="10948">MVIGAEVYLNLKKVIKEKYRKSAISVSKEDIKFAPNTLENKEVPEGPKNAIAKASYTVISIEVSASVFSRSGKYGLDFKSLVVTPDQLLDLHKSFIWE</sequence>
<evidence type="ECO:0000259" key="8">
    <source>
        <dbReference type="Pfam" id="PF00113"/>
    </source>
</evidence>
<reference evidence="9" key="1">
    <citation type="submission" date="2020-03" db="EMBL/GenBank/DDBJ databases">
        <title>Studies in the Genomics of Life Span.</title>
        <authorList>
            <person name="Glass D."/>
        </authorList>
    </citation>
    <scope>NUCLEOTIDE SEQUENCE</scope>
    <source>
        <strain evidence="9">LTLLF</strain>
        <tissue evidence="9">Muscle</tissue>
    </source>
</reference>
<dbReference type="Pfam" id="PF00113">
    <property type="entry name" value="Enolase_C"/>
    <property type="match status" value="1"/>
</dbReference>
<evidence type="ECO:0000256" key="2">
    <source>
        <dbReference type="ARBA" id="ARBA00009604"/>
    </source>
</evidence>
<dbReference type="InterPro" id="IPR000941">
    <property type="entry name" value="Enolase"/>
</dbReference>
<dbReference type="UniPathway" id="UPA00109">
    <property type="reaction ID" value="UER00187"/>
</dbReference>
<dbReference type="EMBL" id="JAATJU010025695">
    <property type="protein sequence ID" value="KAH0502902.1"/>
    <property type="molecule type" value="Genomic_DNA"/>
</dbReference>
<proteinExistence type="inferred from homology"/>
<accession>A0A8J6G1S1</accession>
<dbReference type="GO" id="GO:0000015">
    <property type="term" value="C:phosphopyruvate hydratase complex"/>
    <property type="evidence" value="ECO:0007669"/>
    <property type="project" value="InterPro"/>
</dbReference>
<dbReference type="GO" id="GO:0004634">
    <property type="term" value="F:phosphopyruvate hydratase activity"/>
    <property type="evidence" value="ECO:0007669"/>
    <property type="project" value="UniProtKB-EC"/>
</dbReference>
<dbReference type="PANTHER" id="PTHR11902">
    <property type="entry name" value="ENOLASE"/>
    <property type="match status" value="1"/>
</dbReference>
<evidence type="ECO:0000256" key="6">
    <source>
        <dbReference type="ARBA" id="ARBA00031125"/>
    </source>
</evidence>